<dbReference type="PANTHER" id="PTHR10199">
    <property type="entry name" value="THROMBOSPONDIN"/>
    <property type="match status" value="1"/>
</dbReference>
<evidence type="ECO:0000313" key="5">
    <source>
        <dbReference type="Proteomes" id="UP000044026"/>
    </source>
</evidence>
<dbReference type="InterPro" id="IPR026341">
    <property type="entry name" value="T9SS_type_B"/>
</dbReference>
<dbReference type="InterPro" id="IPR028974">
    <property type="entry name" value="TSP_type-3_rpt"/>
</dbReference>
<dbReference type="EMBL" id="CDOE01000058">
    <property type="protein sequence ID" value="CEN35361.1"/>
    <property type="molecule type" value="Genomic_DNA"/>
</dbReference>
<feature type="compositionally biased region" description="Polar residues" evidence="3">
    <location>
        <begin position="705"/>
        <end position="721"/>
    </location>
</feature>
<dbReference type="PANTHER" id="PTHR10199:SF119">
    <property type="entry name" value="RE20510P"/>
    <property type="match status" value="1"/>
</dbReference>
<evidence type="ECO:0000256" key="2">
    <source>
        <dbReference type="ARBA" id="ARBA00022837"/>
    </source>
</evidence>
<dbReference type="InterPro" id="IPR017897">
    <property type="entry name" value="Thrombospondin_3_rpt"/>
</dbReference>
<protein>
    <recommendedName>
        <fullName evidence="6">Alpha-agarase</fullName>
    </recommendedName>
</protein>
<evidence type="ECO:0000256" key="1">
    <source>
        <dbReference type="ARBA" id="ARBA00022729"/>
    </source>
</evidence>
<keyword evidence="1" id="KW-0732">Signal</keyword>
<evidence type="ECO:0000313" key="4">
    <source>
        <dbReference type="EMBL" id="CEN35361.1"/>
    </source>
</evidence>
<accession>A0A0B7H6X4</accession>
<dbReference type="GO" id="GO:0005509">
    <property type="term" value="F:calcium ion binding"/>
    <property type="evidence" value="ECO:0007669"/>
    <property type="project" value="InterPro"/>
</dbReference>
<dbReference type="InterPro" id="IPR024079">
    <property type="entry name" value="MetalloPept_cat_dom_sf"/>
</dbReference>
<organism evidence="4 5">
    <name type="scientific">Capnocytophaga canimorsus</name>
    <dbReference type="NCBI Taxonomy" id="28188"/>
    <lineage>
        <taxon>Bacteria</taxon>
        <taxon>Pseudomonadati</taxon>
        <taxon>Bacteroidota</taxon>
        <taxon>Flavobacteriia</taxon>
        <taxon>Flavobacteriales</taxon>
        <taxon>Flavobacteriaceae</taxon>
        <taxon>Capnocytophaga</taxon>
    </lineage>
</organism>
<dbReference type="NCBIfam" id="TIGR04131">
    <property type="entry name" value="Bac_Flav_CTERM"/>
    <property type="match status" value="1"/>
</dbReference>
<name>A0A0B7H6X4_9FLAO</name>
<feature type="region of interest" description="Disordered" evidence="3">
    <location>
        <begin position="660"/>
        <end position="778"/>
    </location>
</feature>
<dbReference type="GO" id="GO:0007155">
    <property type="term" value="P:cell adhesion"/>
    <property type="evidence" value="ECO:0007669"/>
    <property type="project" value="InterPro"/>
</dbReference>
<dbReference type="PROSITE" id="PS51234">
    <property type="entry name" value="TSP3"/>
    <property type="match status" value="2"/>
</dbReference>
<keyword evidence="2" id="KW-0106">Calcium</keyword>
<evidence type="ECO:0000256" key="3">
    <source>
        <dbReference type="SAM" id="MobiDB-lite"/>
    </source>
</evidence>
<dbReference type="Proteomes" id="UP000044026">
    <property type="component" value="Unassembled WGS sequence"/>
</dbReference>
<dbReference type="Pfam" id="PF13585">
    <property type="entry name" value="CHU_C"/>
    <property type="match status" value="1"/>
</dbReference>
<dbReference type="InterPro" id="IPR003367">
    <property type="entry name" value="Thrombospondin_3-like_rpt"/>
</dbReference>
<feature type="compositionally biased region" description="Polar residues" evidence="3">
    <location>
        <begin position="673"/>
        <end position="685"/>
    </location>
</feature>
<dbReference type="Pfam" id="PF02412">
    <property type="entry name" value="TSP_3"/>
    <property type="match status" value="4"/>
</dbReference>
<dbReference type="GO" id="GO:0008237">
    <property type="term" value="F:metallopeptidase activity"/>
    <property type="evidence" value="ECO:0007669"/>
    <property type="project" value="InterPro"/>
</dbReference>
<dbReference type="SUPFAM" id="SSF103647">
    <property type="entry name" value="TSP type-3 repeat"/>
    <property type="match status" value="1"/>
</dbReference>
<evidence type="ECO:0008006" key="6">
    <source>
        <dbReference type="Google" id="ProtNLM"/>
    </source>
</evidence>
<dbReference type="Gene3D" id="4.10.1080.10">
    <property type="entry name" value="TSP type-3 repeat"/>
    <property type="match status" value="1"/>
</dbReference>
<dbReference type="SUPFAM" id="SSF55486">
    <property type="entry name" value="Metalloproteases ('zincins'), catalytic domain"/>
    <property type="match status" value="1"/>
</dbReference>
<dbReference type="FunFam" id="4.10.1080.10:FF:000001">
    <property type="entry name" value="Thrombospondin 3"/>
    <property type="match status" value="1"/>
</dbReference>
<feature type="compositionally biased region" description="Polar residues" evidence="3">
    <location>
        <begin position="742"/>
        <end position="757"/>
    </location>
</feature>
<reference evidence="4 5" key="1">
    <citation type="submission" date="2015-01" db="EMBL/GenBank/DDBJ databases">
        <authorList>
            <person name="Xiang T."/>
            <person name="Song Y."/>
            <person name="Huang L."/>
            <person name="Wang B."/>
            <person name="Wu P."/>
        </authorList>
    </citation>
    <scope>NUCLEOTIDE SEQUENCE [LARGE SCALE GENOMIC DNA]</scope>
    <source>
        <strain evidence="4 5">Cc12</strain>
    </source>
</reference>
<dbReference type="Gene3D" id="3.40.390.10">
    <property type="entry name" value="Collagenase (Catalytic Domain)"/>
    <property type="match status" value="1"/>
</dbReference>
<dbReference type="AlphaFoldDB" id="A0A0B7H6X4"/>
<dbReference type="Pfam" id="PF13583">
    <property type="entry name" value="Reprolysin_4"/>
    <property type="match status" value="1"/>
</dbReference>
<gene>
    <name evidence="4" type="ORF">CCAN12_610003</name>
</gene>
<sequence>MQLLSKIYPQYMCKTMKKRFLALLMFIFFTIPILKAQQSYWRSIHQVMRQPTDTGYVFYRLDKKAFANELQVKPWAKKQSVVQIPDAEGNLLHFRIFPSSILSKTLAEKHPEIQSYQGISTENQQYSISFTWTPLGLNAVMRSPNGYTFLQPSDATGENYKIYNADINREITPLLCKTQNQLSEKQASFQRIAFDTDNHLRRFRIAVAATPSYVNFWGGKVNALAAIAATINRINEVYRSQMGIEFELVSDTSVLYTQQGSTNPFEHINYDNWHLGQSDVLQQVLDRQIGNSNYDVGHLFHNANKGGNATCIGCSCKDTQKGKGFSSVFFRWGMDFDVFDIHYVAHEVGHQMGAYHTYSYVNDYSGSQMEPASGTTIMSYAGLVDQQNVQRQPDLYFHHRSVYDIMNYVRTTHCATVVGNTGNLPQIESLKDYIIPANTAYRLEAKATDADSDVLYYAWEQADNGIVTQQNFSSKLLRGAMARPLPPTQNPVRYIPRLSRIVAGQLTQSMPKVGSAWETVSSVKRTLDWAFVVSDRKVLTPNTAGNTVYQTLRITVDNEAGPFRVTSHNDDTVWSINSKPSLTWDVAKTDKGNIKTTTVSIWFSTDGGVSFPIEVKRNVPNTGKTQIYVTDAMKTEQGRFMILAEDNIFLAVNAGNIKVEEDGDTDNDGIPDSQDNCPTMNNPSQEDLDNDGIGNACDEDWDGDQINNVTDNCPKNSNPNQEDFDRDHIGDVCDEDLDGDTLVNSEDNCPKTPNTDQSDLDRDGIGDVCDDDMDGDTLPNTMDNSVDYVLISNAFTPNDDGVNDTYQIVRSQHYPSNRFRVYNRFGQLVYQTKGYKNQWKGHDMQGKKLPQGAYFYTFTLDDKELYNRQGWLYINY</sequence>
<proteinExistence type="predicted"/>